<dbReference type="Proteomes" id="UP001152485">
    <property type="component" value="Unassembled WGS sequence"/>
</dbReference>
<feature type="transmembrane region" description="Helical" evidence="13">
    <location>
        <begin position="150"/>
        <end position="169"/>
    </location>
</feature>
<evidence type="ECO:0000313" key="17">
    <source>
        <dbReference type="Proteomes" id="UP001152467"/>
    </source>
</evidence>
<accession>A0A9W4QWN1</accession>
<evidence type="ECO:0000256" key="6">
    <source>
        <dbReference type="ARBA" id="ARBA00022692"/>
    </source>
</evidence>
<evidence type="ECO:0000256" key="12">
    <source>
        <dbReference type="ARBA" id="ARBA00025078"/>
    </source>
</evidence>
<keyword evidence="16" id="KW-0282">Flagellum</keyword>
<evidence type="ECO:0000256" key="8">
    <source>
        <dbReference type="ARBA" id="ARBA00022927"/>
    </source>
</evidence>
<protein>
    <recommendedName>
        <fullName evidence="3 13">Flagellar biosynthetic protein FlhB</fullName>
    </recommendedName>
</protein>
<feature type="transmembrane region" description="Helical" evidence="13">
    <location>
        <begin position="89"/>
        <end position="118"/>
    </location>
</feature>
<dbReference type="PANTHER" id="PTHR30531:SF12">
    <property type="entry name" value="FLAGELLAR BIOSYNTHETIC PROTEIN FLHB"/>
    <property type="match status" value="1"/>
</dbReference>
<dbReference type="RefSeq" id="WP_261592211.1">
    <property type="nucleotide sequence ID" value="NZ_CAMAPC010000006.1"/>
</dbReference>
<dbReference type="SUPFAM" id="SSF160544">
    <property type="entry name" value="EscU C-terminal domain-like"/>
    <property type="match status" value="1"/>
</dbReference>
<dbReference type="GO" id="GO:0005886">
    <property type="term" value="C:plasma membrane"/>
    <property type="evidence" value="ECO:0007669"/>
    <property type="project" value="UniProtKB-SubCell"/>
</dbReference>
<evidence type="ECO:0000256" key="3">
    <source>
        <dbReference type="ARBA" id="ARBA00021622"/>
    </source>
</evidence>
<dbReference type="Pfam" id="PF01312">
    <property type="entry name" value="Bac_export_2"/>
    <property type="match status" value="1"/>
</dbReference>
<feature type="transmembrane region" description="Helical" evidence="13">
    <location>
        <begin position="33"/>
        <end position="52"/>
    </location>
</feature>
<keyword evidence="17" id="KW-1185">Reference proteome</keyword>
<reference evidence="16 18" key="1">
    <citation type="submission" date="2022-07" db="EMBL/GenBank/DDBJ databases">
        <authorList>
            <person name="Criscuolo A."/>
        </authorList>
    </citation>
    <scope>NUCLEOTIDE SEQUENCE</scope>
    <source>
        <strain evidence="18">CIP 111951</strain>
        <strain evidence="16">CIP111854</strain>
        <strain evidence="15">CIP111951</strain>
    </source>
</reference>
<feature type="transmembrane region" description="Helical" evidence="13">
    <location>
        <begin position="189"/>
        <end position="211"/>
    </location>
</feature>
<comment type="subcellular location">
    <subcellularLocation>
        <location evidence="1">Cell membrane</location>
        <topology evidence="1">Multi-pass membrane protein</topology>
    </subcellularLocation>
</comment>
<keyword evidence="11 13" id="KW-1006">Bacterial flagellum protein export</keyword>
<dbReference type="EMBL" id="CAMAPD010000004">
    <property type="protein sequence ID" value="CAH9054386.1"/>
    <property type="molecule type" value="Genomic_DNA"/>
</dbReference>
<keyword evidence="16" id="KW-0966">Cell projection</keyword>
<dbReference type="InterPro" id="IPR006135">
    <property type="entry name" value="T3SS_substrate_exporter"/>
</dbReference>
<keyword evidence="6 13" id="KW-0812">Transmembrane</keyword>
<dbReference type="Gene3D" id="3.40.1690.10">
    <property type="entry name" value="secretion proteins EscU"/>
    <property type="match status" value="1"/>
</dbReference>
<dbReference type="PANTHER" id="PTHR30531">
    <property type="entry name" value="FLAGELLAR BIOSYNTHETIC PROTEIN FLHB"/>
    <property type="match status" value="1"/>
</dbReference>
<organism evidence="16 17">
    <name type="scientific">Pseudoalteromonas holothuriae</name>
    <dbReference type="NCBI Taxonomy" id="2963714"/>
    <lineage>
        <taxon>Bacteria</taxon>
        <taxon>Pseudomonadati</taxon>
        <taxon>Pseudomonadota</taxon>
        <taxon>Gammaproteobacteria</taxon>
        <taxon>Alteromonadales</taxon>
        <taxon>Pseudoalteromonadaceae</taxon>
        <taxon>Pseudoalteromonas</taxon>
    </lineage>
</organism>
<evidence type="ECO:0000256" key="4">
    <source>
        <dbReference type="ARBA" id="ARBA00022448"/>
    </source>
</evidence>
<dbReference type="Proteomes" id="UP001152467">
    <property type="component" value="Unassembled WGS sequence"/>
</dbReference>
<comment type="function">
    <text evidence="12 13">Required for formation of the rod structure in the basal body of the flagellar apparatus. Together with FliI and FliH, may constitute the export apparatus of flagellin.</text>
</comment>
<comment type="caution">
    <text evidence="16">The sequence shown here is derived from an EMBL/GenBank/DDBJ whole genome shotgun (WGS) entry which is preliminary data.</text>
</comment>
<feature type="region of interest" description="Disordered" evidence="14">
    <location>
        <begin position="1"/>
        <end position="23"/>
    </location>
</feature>
<evidence type="ECO:0000256" key="7">
    <source>
        <dbReference type="ARBA" id="ARBA00022795"/>
    </source>
</evidence>
<evidence type="ECO:0000256" key="11">
    <source>
        <dbReference type="ARBA" id="ARBA00023225"/>
    </source>
</evidence>
<keyword evidence="16" id="KW-0969">Cilium</keyword>
<evidence type="ECO:0000313" key="15">
    <source>
        <dbReference type="EMBL" id="CAH9054386.1"/>
    </source>
</evidence>
<evidence type="ECO:0000256" key="2">
    <source>
        <dbReference type="ARBA" id="ARBA00010690"/>
    </source>
</evidence>
<dbReference type="GO" id="GO:0009306">
    <property type="term" value="P:protein secretion"/>
    <property type="evidence" value="ECO:0007669"/>
    <property type="project" value="InterPro"/>
</dbReference>
<keyword evidence="4 13" id="KW-0813">Transport</keyword>
<evidence type="ECO:0000256" key="9">
    <source>
        <dbReference type="ARBA" id="ARBA00022989"/>
    </source>
</evidence>
<dbReference type="NCBIfam" id="TIGR00328">
    <property type="entry name" value="flhB"/>
    <property type="match status" value="1"/>
</dbReference>
<dbReference type="InterPro" id="IPR029025">
    <property type="entry name" value="T3SS_substrate_exporter_C"/>
</dbReference>
<evidence type="ECO:0000256" key="10">
    <source>
        <dbReference type="ARBA" id="ARBA00023136"/>
    </source>
</evidence>
<proteinExistence type="inferred from homology"/>
<keyword evidence="5 13" id="KW-1003">Cell membrane</keyword>
<dbReference type="PRINTS" id="PR00950">
    <property type="entry name" value="TYPE3IMSPROT"/>
</dbReference>
<dbReference type="Gene3D" id="6.10.250.2080">
    <property type="match status" value="1"/>
</dbReference>
<evidence type="ECO:0000256" key="1">
    <source>
        <dbReference type="ARBA" id="ARBA00004651"/>
    </source>
</evidence>
<evidence type="ECO:0000256" key="14">
    <source>
        <dbReference type="SAM" id="MobiDB-lite"/>
    </source>
</evidence>
<dbReference type="FunFam" id="3.40.1690.10:FF:000001">
    <property type="entry name" value="Flagellar biosynthetic protein FlhB"/>
    <property type="match status" value="1"/>
</dbReference>
<keyword evidence="8 13" id="KW-0653">Protein transport</keyword>
<evidence type="ECO:0000256" key="13">
    <source>
        <dbReference type="RuleBase" id="RU364091"/>
    </source>
</evidence>
<comment type="similarity">
    <text evidence="2 13">Belongs to the type III secretion exporter family.</text>
</comment>
<keyword evidence="10 13" id="KW-0472">Membrane</keyword>
<evidence type="ECO:0000256" key="5">
    <source>
        <dbReference type="ARBA" id="ARBA00022475"/>
    </source>
</evidence>
<sequence>MAEDSGQERTEEPTSKKIEEARKKGQIARSKELGTTFVLIFSAIALLLYGPALGQGLYNIMGRALTLNRNETYDTTKMFSVWDMAFAELLFPFSMFVLIIALAGVVGNTLLGGFNFSWQAAAPKASKMSPMKGLKRMLGPQAAVELIKSILKFILVAGAAIFLINTFFYEILHLSIEAVPGSIIHSLEILAWMFLGLSCTLIIISAIDAPYQSYNHHKQLKMTLQEVKDEYKNSEGDPQIKARIRRTQREMSQRRMMQDVPDADVVVTNPTHYSVALKYDTDKAGAPMVIAKGVDELAMQIRKVAIGNEVPIVESPLLTRSLYHTTEVGEQIPDQLFTAVAQVLAYVFQLKRFNKGRGRKPTSLNKDLSIPDHLKH</sequence>
<evidence type="ECO:0000313" key="16">
    <source>
        <dbReference type="EMBL" id="CAH9057073.1"/>
    </source>
</evidence>
<dbReference type="GO" id="GO:0044780">
    <property type="term" value="P:bacterial-type flagellum assembly"/>
    <property type="evidence" value="ECO:0007669"/>
    <property type="project" value="InterPro"/>
</dbReference>
<dbReference type="AlphaFoldDB" id="A0A9W4QWN1"/>
<name>A0A9W4QWN1_9GAMM</name>
<keyword evidence="9 13" id="KW-1133">Transmembrane helix</keyword>
<evidence type="ECO:0000313" key="18">
    <source>
        <dbReference type="Proteomes" id="UP001152485"/>
    </source>
</evidence>
<gene>
    <name evidence="16" type="primary">flhB_1</name>
    <name evidence="13" type="synonym">flhB</name>
    <name evidence="15" type="synonym">flhB_2</name>
    <name evidence="16" type="ORF">PSECIP111854_01921</name>
    <name evidence="15" type="ORF">PSECIP111951_01025</name>
</gene>
<dbReference type="InterPro" id="IPR006136">
    <property type="entry name" value="FlhB"/>
</dbReference>
<keyword evidence="7 13" id="KW-1005">Bacterial flagellum biogenesis</keyword>
<dbReference type="EMBL" id="CAMAPC010000006">
    <property type="protein sequence ID" value="CAH9057073.1"/>
    <property type="molecule type" value="Genomic_DNA"/>
</dbReference>